<protein>
    <submittedName>
        <fullName evidence="1">REP element-mobilizing transposase RayT</fullName>
    </submittedName>
</protein>
<keyword evidence="2" id="KW-1185">Reference proteome</keyword>
<comment type="caution">
    <text evidence="1">The sequence shown here is derived from an EMBL/GenBank/DDBJ whole genome shotgun (WGS) entry which is preliminary data.</text>
</comment>
<dbReference type="EMBL" id="JACIJS010000005">
    <property type="protein sequence ID" value="MBB5516055.1"/>
    <property type="molecule type" value="Genomic_DNA"/>
</dbReference>
<proteinExistence type="predicted"/>
<sequence length="34" mass="3760">WARGYFCTTSGNVTNDLVLQYLATHSPDATDVSR</sequence>
<dbReference type="Proteomes" id="UP000553766">
    <property type="component" value="Unassembled WGS sequence"/>
</dbReference>
<accession>A0A840X2G2</accession>
<reference evidence="1 2" key="1">
    <citation type="submission" date="2020-08" db="EMBL/GenBank/DDBJ databases">
        <title>Genomic Encyclopedia of Type Strains, Phase IV (KMG-IV): sequencing the most valuable type-strain genomes for metagenomic binning, comparative biology and taxonomic classification.</title>
        <authorList>
            <person name="Goeker M."/>
        </authorList>
    </citation>
    <scope>NUCLEOTIDE SEQUENCE [LARGE SCALE GENOMIC DNA]</scope>
    <source>
        <strain evidence="1 2">DSM 103377</strain>
    </source>
</reference>
<gene>
    <name evidence="1" type="ORF">FHS89_002075</name>
</gene>
<feature type="non-terminal residue" evidence="1">
    <location>
        <position position="1"/>
    </location>
</feature>
<evidence type="ECO:0000313" key="1">
    <source>
        <dbReference type="EMBL" id="MBB5516055.1"/>
    </source>
</evidence>
<organism evidence="1 2">
    <name type="scientific">Rubricella aquisinus</name>
    <dbReference type="NCBI Taxonomy" id="2028108"/>
    <lineage>
        <taxon>Bacteria</taxon>
        <taxon>Pseudomonadati</taxon>
        <taxon>Pseudomonadota</taxon>
        <taxon>Alphaproteobacteria</taxon>
        <taxon>Rhodobacterales</taxon>
        <taxon>Paracoccaceae</taxon>
        <taxon>Rubricella</taxon>
    </lineage>
</organism>
<name>A0A840X2G2_9RHOB</name>
<dbReference type="AlphaFoldDB" id="A0A840X2G2"/>
<evidence type="ECO:0000313" key="2">
    <source>
        <dbReference type="Proteomes" id="UP000553766"/>
    </source>
</evidence>